<accession>A0ABW3FE08</accession>
<keyword evidence="7 8" id="KW-0326">Glycosidase</keyword>
<dbReference type="InterPro" id="IPR017853">
    <property type="entry name" value="GH"/>
</dbReference>
<feature type="domain" description="Glycoside hydrolase family 42 N-terminal" evidence="9">
    <location>
        <begin position="11"/>
        <end position="393"/>
    </location>
</feature>
<dbReference type="InterPro" id="IPR013529">
    <property type="entry name" value="Glyco_hydro_42_N"/>
</dbReference>
<evidence type="ECO:0000259" key="9">
    <source>
        <dbReference type="Pfam" id="PF02449"/>
    </source>
</evidence>
<dbReference type="PANTHER" id="PTHR36447">
    <property type="entry name" value="BETA-GALACTOSIDASE GANA"/>
    <property type="match status" value="1"/>
</dbReference>
<dbReference type="Proteomes" id="UP001597101">
    <property type="component" value="Unassembled WGS sequence"/>
</dbReference>
<dbReference type="Pfam" id="PF02449">
    <property type="entry name" value="Glyco_hydro_42"/>
    <property type="match status" value="1"/>
</dbReference>
<keyword evidence="5 8" id="KW-0378">Hydrolase</keyword>
<comment type="similarity">
    <text evidence="2 8">Belongs to the glycosyl hydrolase 42 family.</text>
</comment>
<organism evidence="11 12">
    <name type="scientific">Pseudahrensia aquimaris</name>
    <dbReference type="NCBI Taxonomy" id="744461"/>
    <lineage>
        <taxon>Bacteria</taxon>
        <taxon>Pseudomonadati</taxon>
        <taxon>Pseudomonadota</taxon>
        <taxon>Alphaproteobacteria</taxon>
        <taxon>Hyphomicrobiales</taxon>
        <taxon>Ahrensiaceae</taxon>
        <taxon>Pseudahrensia</taxon>
    </lineage>
</organism>
<dbReference type="SUPFAM" id="SSF51445">
    <property type="entry name" value="(Trans)glycosidases"/>
    <property type="match status" value="1"/>
</dbReference>
<proteinExistence type="inferred from homology"/>
<dbReference type="InterPro" id="IPR029062">
    <property type="entry name" value="Class_I_gatase-like"/>
</dbReference>
<sequence length="654" mass="74701">MTTIQPTLGVCYYPEHWPQEMWTDDARRMVETGITHVRIAEFAWSRMEPARDQFDFEWLDEAIETLGQAGLKITMCTPTATPPKWLVDEMPDMVALDGEGHPRGFGSRRHYCFSHLGYRRECARITEILAKRYGGNPHVVAWQTDNEYGCHDTTISYSNAARDGFRNWLAQKYQSPDALNRAWGNIFWSMEVSDFSQIELPNLTVTEANPAHRLDFRRYTSDQVVAFNKNQTDILRKYTKGRDIVHNFMGRYLDFDHHDVSQDLDVASWDSYPLGFLEQFGKDNPWKAHYLRAGDPDFQAFHHDLYRGCKSRWWVMEQQPGPVNWAPWNPAPYEGMVRLWSHEAFAHGAEIVSYFRWRQPPFAQEQFHTALNRPDNSPDIALSEAAQVAHELAGLPQATTEQAKVALIFDYPSIWATEIQPQGADYDGFNRIFEVYRLLRILGLSIDVIPPSASLEGYKVIIAPHLIFISEDFVTRAKASGASLLFGPRSGSRTLDHQIPPNLPPGNLQNLLNVKVLRAESLRPRSMITLDHHRDKMQLWFEHLETGDTVEIIRTTNDDRPAITRTGKATYLAGWPFSETLKRTIQAILKYEGIETVSTGSDLRIRDRGNLRTIVNYGPKPRDASGLISEGDEILVGSREIGIAGVTIVRRNTV</sequence>
<evidence type="ECO:0000256" key="7">
    <source>
        <dbReference type="ARBA" id="ARBA00023295"/>
    </source>
</evidence>
<evidence type="ECO:0000256" key="5">
    <source>
        <dbReference type="ARBA" id="ARBA00022801"/>
    </source>
</evidence>
<evidence type="ECO:0000256" key="1">
    <source>
        <dbReference type="ARBA" id="ARBA00001412"/>
    </source>
</evidence>
<protein>
    <recommendedName>
        <fullName evidence="3 8">Beta-galactosidase</fullName>
        <shortName evidence="8">Beta-gal</shortName>
        <ecNumber evidence="3 8">3.2.1.23</ecNumber>
    </recommendedName>
</protein>
<keyword evidence="6" id="KW-0862">Zinc</keyword>
<dbReference type="InterPro" id="IPR013780">
    <property type="entry name" value="Glyco_hydro_b"/>
</dbReference>
<dbReference type="SUPFAM" id="SSF52317">
    <property type="entry name" value="Class I glutamine amidotransferase-like"/>
    <property type="match status" value="1"/>
</dbReference>
<evidence type="ECO:0000256" key="4">
    <source>
        <dbReference type="ARBA" id="ARBA00022723"/>
    </source>
</evidence>
<feature type="domain" description="Beta-galactosidase trimerisation" evidence="10">
    <location>
        <begin position="403"/>
        <end position="594"/>
    </location>
</feature>
<evidence type="ECO:0000313" key="11">
    <source>
        <dbReference type="EMBL" id="MFD0915014.1"/>
    </source>
</evidence>
<evidence type="ECO:0000259" key="10">
    <source>
        <dbReference type="Pfam" id="PF08532"/>
    </source>
</evidence>
<dbReference type="Gene3D" id="3.40.50.880">
    <property type="match status" value="1"/>
</dbReference>
<dbReference type="EMBL" id="JBHTJV010000002">
    <property type="protein sequence ID" value="MFD0915014.1"/>
    <property type="molecule type" value="Genomic_DNA"/>
</dbReference>
<comment type="caution">
    <text evidence="11">The sequence shown here is derived from an EMBL/GenBank/DDBJ whole genome shotgun (WGS) entry which is preliminary data.</text>
</comment>
<dbReference type="PANTHER" id="PTHR36447:SF2">
    <property type="entry name" value="BETA-GALACTOSIDASE YESZ"/>
    <property type="match status" value="1"/>
</dbReference>
<dbReference type="RefSeq" id="WP_377210865.1">
    <property type="nucleotide sequence ID" value="NZ_JBHTJV010000002.1"/>
</dbReference>
<evidence type="ECO:0000256" key="3">
    <source>
        <dbReference type="ARBA" id="ARBA00012756"/>
    </source>
</evidence>
<name>A0ABW3FE08_9HYPH</name>
<reference evidence="12" key="1">
    <citation type="journal article" date="2019" name="Int. J. Syst. Evol. Microbiol.">
        <title>The Global Catalogue of Microorganisms (GCM) 10K type strain sequencing project: providing services to taxonomists for standard genome sequencing and annotation.</title>
        <authorList>
            <consortium name="The Broad Institute Genomics Platform"/>
            <consortium name="The Broad Institute Genome Sequencing Center for Infectious Disease"/>
            <person name="Wu L."/>
            <person name="Ma J."/>
        </authorList>
    </citation>
    <scope>NUCLEOTIDE SEQUENCE [LARGE SCALE GENOMIC DNA]</scope>
    <source>
        <strain evidence="12">CCUG 60023</strain>
    </source>
</reference>
<dbReference type="Gene3D" id="3.20.20.80">
    <property type="entry name" value="Glycosidases"/>
    <property type="match status" value="1"/>
</dbReference>
<dbReference type="Pfam" id="PF08532">
    <property type="entry name" value="Glyco_hydro_42M"/>
    <property type="match status" value="1"/>
</dbReference>
<dbReference type="InterPro" id="IPR003476">
    <property type="entry name" value="Glyco_hydro_42"/>
</dbReference>
<evidence type="ECO:0000313" key="12">
    <source>
        <dbReference type="Proteomes" id="UP001597101"/>
    </source>
</evidence>
<dbReference type="PIRSF" id="PIRSF001084">
    <property type="entry name" value="B-galactosidase"/>
    <property type="match status" value="1"/>
</dbReference>
<dbReference type="InterPro" id="IPR013738">
    <property type="entry name" value="Beta_galactosidase_Trimer"/>
</dbReference>
<gene>
    <name evidence="11" type="ORF">ACFQ14_01185</name>
</gene>
<evidence type="ECO:0000256" key="2">
    <source>
        <dbReference type="ARBA" id="ARBA00005940"/>
    </source>
</evidence>
<evidence type="ECO:0000256" key="8">
    <source>
        <dbReference type="PIRNR" id="PIRNR001084"/>
    </source>
</evidence>
<comment type="catalytic activity">
    <reaction evidence="1 8">
        <text>Hydrolysis of terminal non-reducing beta-D-galactose residues in beta-D-galactosides.</text>
        <dbReference type="EC" id="3.2.1.23"/>
    </reaction>
</comment>
<keyword evidence="12" id="KW-1185">Reference proteome</keyword>
<evidence type="ECO:0000256" key="6">
    <source>
        <dbReference type="ARBA" id="ARBA00022833"/>
    </source>
</evidence>
<dbReference type="EC" id="3.2.1.23" evidence="3 8"/>
<dbReference type="Gene3D" id="2.60.40.1180">
    <property type="entry name" value="Golgi alpha-mannosidase II"/>
    <property type="match status" value="1"/>
</dbReference>
<dbReference type="CDD" id="cd03143">
    <property type="entry name" value="A4_beta-galactosidase_middle_domain"/>
    <property type="match status" value="1"/>
</dbReference>
<keyword evidence="4" id="KW-0479">Metal-binding</keyword>